<dbReference type="Pfam" id="PF25610">
    <property type="entry name" value="HR1_TOCA"/>
    <property type="match status" value="1"/>
</dbReference>
<dbReference type="InterPro" id="IPR036028">
    <property type="entry name" value="SH3-like_dom_sf"/>
</dbReference>
<feature type="compositionally biased region" description="Acidic residues" evidence="9">
    <location>
        <begin position="1113"/>
        <end position="1124"/>
    </location>
</feature>
<dbReference type="CDD" id="cd07658">
    <property type="entry name" value="F-BAR_NOSTRIN"/>
    <property type="match status" value="1"/>
</dbReference>
<dbReference type="GO" id="GO:0043226">
    <property type="term" value="C:organelle"/>
    <property type="evidence" value="ECO:0007669"/>
    <property type="project" value="UniProtKB-ARBA"/>
</dbReference>
<dbReference type="SMART" id="SM00055">
    <property type="entry name" value="FCH"/>
    <property type="match status" value="1"/>
</dbReference>
<feature type="domain" description="F-BAR" evidence="11">
    <location>
        <begin position="644"/>
        <end position="920"/>
    </location>
</feature>
<dbReference type="InterPro" id="IPR027267">
    <property type="entry name" value="AH/BAR_dom_sf"/>
</dbReference>
<dbReference type="Proteomes" id="UP000826195">
    <property type="component" value="Unassembled WGS sequence"/>
</dbReference>
<evidence type="ECO:0000256" key="1">
    <source>
        <dbReference type="ARBA" id="ARBA00004245"/>
    </source>
</evidence>
<dbReference type="PROSITE" id="PS50002">
    <property type="entry name" value="SH3"/>
    <property type="match status" value="1"/>
</dbReference>
<evidence type="ECO:0000256" key="6">
    <source>
        <dbReference type="ARBA" id="ARBA00023212"/>
    </source>
</evidence>
<keyword evidence="5 8" id="KW-0175">Coiled coil</keyword>
<evidence type="ECO:0000256" key="4">
    <source>
        <dbReference type="ARBA" id="ARBA00022553"/>
    </source>
</evidence>
<evidence type="ECO:0000256" key="5">
    <source>
        <dbReference type="ARBA" id="ARBA00023054"/>
    </source>
</evidence>
<dbReference type="Gene3D" id="6.10.140.470">
    <property type="match status" value="1"/>
</dbReference>
<feature type="compositionally biased region" description="Low complexity" evidence="9">
    <location>
        <begin position="566"/>
        <end position="578"/>
    </location>
</feature>
<evidence type="ECO:0000256" key="8">
    <source>
        <dbReference type="PROSITE-ProRule" id="PRU01077"/>
    </source>
</evidence>
<dbReference type="SUPFAM" id="SSF50044">
    <property type="entry name" value="SH3-domain"/>
    <property type="match status" value="1"/>
</dbReference>
<dbReference type="PANTHER" id="PTHR23065:SF7">
    <property type="entry name" value="NOSTRIN, ISOFORM H"/>
    <property type="match status" value="1"/>
</dbReference>
<feature type="compositionally biased region" description="Low complexity" evidence="9">
    <location>
        <begin position="128"/>
        <end position="147"/>
    </location>
</feature>
<keyword evidence="2 7" id="KW-0728">SH3 domain</keyword>
<keyword evidence="6" id="KW-0206">Cytoskeleton</keyword>
<feature type="compositionally biased region" description="Basic and acidic residues" evidence="9">
    <location>
        <begin position="820"/>
        <end position="844"/>
    </location>
</feature>
<dbReference type="InterPro" id="IPR057870">
    <property type="entry name" value="HR1_TOCA"/>
</dbReference>
<feature type="region of interest" description="Disordered" evidence="9">
    <location>
        <begin position="127"/>
        <end position="155"/>
    </location>
</feature>
<dbReference type="GO" id="GO:0005886">
    <property type="term" value="C:plasma membrane"/>
    <property type="evidence" value="ECO:0007669"/>
    <property type="project" value="TreeGrafter"/>
</dbReference>
<evidence type="ECO:0000259" key="11">
    <source>
        <dbReference type="PROSITE" id="PS51741"/>
    </source>
</evidence>
<evidence type="ECO:0000256" key="7">
    <source>
        <dbReference type="PROSITE-ProRule" id="PRU00192"/>
    </source>
</evidence>
<dbReference type="InterPro" id="IPR031160">
    <property type="entry name" value="F_BAR_dom"/>
</dbReference>
<protein>
    <recommendedName>
        <fullName evidence="14">Nostrin</fullName>
    </recommendedName>
</protein>
<dbReference type="InterPro" id="IPR035656">
    <property type="entry name" value="Nostrin_SH3"/>
</dbReference>
<dbReference type="SMART" id="SM00326">
    <property type="entry name" value="SH3"/>
    <property type="match status" value="1"/>
</dbReference>
<comment type="caution">
    <text evidence="12">The sequence shown here is derived from an EMBL/GenBank/DDBJ whole genome shotgun (WGS) entry which is preliminary data.</text>
</comment>
<accession>A0AAV7IF63</accession>
<dbReference type="Pfam" id="PF00611">
    <property type="entry name" value="FCH"/>
    <property type="match status" value="1"/>
</dbReference>
<evidence type="ECO:0000256" key="2">
    <source>
        <dbReference type="ARBA" id="ARBA00022443"/>
    </source>
</evidence>
<gene>
    <name evidence="12" type="ORF">KQX54_018557</name>
</gene>
<dbReference type="Pfam" id="PF14604">
    <property type="entry name" value="SH3_9"/>
    <property type="match status" value="1"/>
</dbReference>
<feature type="domain" description="SH3" evidence="10">
    <location>
        <begin position="1148"/>
        <end position="1206"/>
    </location>
</feature>
<feature type="region of interest" description="Disordered" evidence="9">
    <location>
        <begin position="1098"/>
        <end position="1145"/>
    </location>
</feature>
<dbReference type="AlphaFoldDB" id="A0AAV7IF63"/>
<evidence type="ECO:0008006" key="14">
    <source>
        <dbReference type="Google" id="ProtNLM"/>
    </source>
</evidence>
<dbReference type="EMBL" id="JAHXZJ010001864">
    <property type="protein sequence ID" value="KAH0550288.1"/>
    <property type="molecule type" value="Genomic_DNA"/>
</dbReference>
<feature type="compositionally biased region" description="Acidic residues" evidence="9">
    <location>
        <begin position="579"/>
        <end position="588"/>
    </location>
</feature>
<dbReference type="PANTHER" id="PTHR23065">
    <property type="entry name" value="PROLINE-SERINE-THREONINE PHOSPHATASE INTERACTING PROTEIN 1"/>
    <property type="match status" value="1"/>
</dbReference>
<evidence type="ECO:0000313" key="13">
    <source>
        <dbReference type="Proteomes" id="UP000826195"/>
    </source>
</evidence>
<dbReference type="PROSITE" id="PS51741">
    <property type="entry name" value="F_BAR"/>
    <property type="match status" value="1"/>
</dbReference>
<dbReference type="InterPro" id="IPR001060">
    <property type="entry name" value="FCH_dom"/>
</dbReference>
<feature type="region of interest" description="Disordered" evidence="9">
    <location>
        <begin position="564"/>
        <end position="613"/>
    </location>
</feature>
<dbReference type="InterPro" id="IPR001452">
    <property type="entry name" value="SH3_domain"/>
</dbReference>
<evidence type="ECO:0000256" key="9">
    <source>
        <dbReference type="SAM" id="MobiDB-lite"/>
    </source>
</evidence>
<dbReference type="Gene3D" id="2.30.30.40">
    <property type="entry name" value="SH3 Domains"/>
    <property type="match status" value="1"/>
</dbReference>
<dbReference type="CDD" id="cd11823">
    <property type="entry name" value="SH3_Nostrin"/>
    <property type="match status" value="1"/>
</dbReference>
<keyword evidence="13" id="KW-1185">Reference proteome</keyword>
<dbReference type="Gene3D" id="1.20.1270.60">
    <property type="entry name" value="Arfaptin homology (AH) domain/BAR domain"/>
    <property type="match status" value="1"/>
</dbReference>
<keyword evidence="4" id="KW-0597">Phosphoprotein</keyword>
<dbReference type="PRINTS" id="PR00452">
    <property type="entry name" value="SH3DOMAIN"/>
</dbReference>
<dbReference type="GO" id="GO:0005737">
    <property type="term" value="C:cytoplasm"/>
    <property type="evidence" value="ECO:0007669"/>
    <property type="project" value="TreeGrafter"/>
</dbReference>
<dbReference type="FunFam" id="2.30.30.40:FF:000072">
    <property type="entry name" value="Unconventional Myosin IB"/>
    <property type="match status" value="1"/>
</dbReference>
<sequence>MTSTCDLRQEESSSVVIKSDLGRATRMARLKFLVGLNATDDDDTPKDNINHERDNLPNVNKQLESIGTYSNVNSSDGDTNKVTNDYDDVLVKDYHGEVLYQNNVEALNSFSQLCTQSLDTAPSSCSVTCPNSPTKSSNSSSTIDTTTVMSSCEGVRRRHSTSVEITALTNVKTGPDGMPVISFSFLHTDDVDPGVSDNNINKKDNLNFHGSCDVYDFPKTRGLGGYDSIGKSEQGLYEDFPKTRGLGGYDSIGKSEQGLYEDFVNTSTRKSLDLDSLYDFPKTRRLSVRRIKLMRNKDFKMGGDEDNDDRVYEIPRSKDDLDLKKDKYLTDSQKKSFQSLNIEIMETAVVPIPITAEGSYSDPECPKESLKSLEKRRKHRRLGKAWTRMRSWLRDEKLKLGEVVQRHAKLQAIGVIRAKQSEDDDDNDINSNISKGKGGNRCGFYDLVAARNREFGSVVEEQEEGQVASIATVSHTHDIKRPDCEYGGDHVEDEDHVDENSHDLQTRKALECCQVEKVKTTGKPEMMSGKLRKRIASSENVSRIKLKLTPVSFSLDKLCNDDDDNNNINHNNNNNINNDNDEDDNDDDGGNRRKDDCGDGDQGLKKRHRFEDKELRSHVGKGGLIKRRMLGSIRGLMASTHLLHQHDTEETGPGGFEDIRRYVKQGGDFCKELAAILHERAELEASYAKGLSKLSSKLTKACSKDQGGNSSGGVNEAWRNVGEEMEAAAEAHRAWGIALSEQLAKPLRVGVAEAQGRSRKAIESSVDKASKSLQEWRGVAAKSKKQSFACARENERLQDLARIQSISQSQQNNNKTSSHHMTEKEVNKLENRRRKAEDSSRRADTEFYTVSVRAERARLEYESTVRKGAKQMELLEEERLSALKDLANVYLAHFQALAPRLQQSADRLATPVRNCSVAQDIDILRNLIRRMDSNDASSVDQLLPDFYAEHVTLAMNRERRKQALVRVMHLIRQDLERERRGREGLETLHRAFIQTPAFAADESTQNVTDKLHHMRSMLTYLEAARYKVAGALVEVEGGKRGKHPLAEHILVSRDKQGLQQSVLKIPAWAKNEVFQFPDVDEDLVDDIHLTKDAENERHQWIDRTAGDGNSENPPDEEDFSDFDEFSSQSEDNNNQDVDVSDMGDNKHDQLEQCRAIYQYAANLNDELSLTPGDLITIHEKQPDGWWIGECAGRTGIFPATYVQVIR</sequence>
<evidence type="ECO:0000313" key="12">
    <source>
        <dbReference type="EMBL" id="KAH0550288.1"/>
    </source>
</evidence>
<organism evidence="12 13">
    <name type="scientific">Cotesia glomerata</name>
    <name type="common">Lepidopteran parasitic wasp</name>
    <name type="synonym">Apanteles glomeratus</name>
    <dbReference type="NCBI Taxonomy" id="32391"/>
    <lineage>
        <taxon>Eukaryota</taxon>
        <taxon>Metazoa</taxon>
        <taxon>Ecdysozoa</taxon>
        <taxon>Arthropoda</taxon>
        <taxon>Hexapoda</taxon>
        <taxon>Insecta</taxon>
        <taxon>Pterygota</taxon>
        <taxon>Neoptera</taxon>
        <taxon>Endopterygota</taxon>
        <taxon>Hymenoptera</taxon>
        <taxon>Apocrita</taxon>
        <taxon>Ichneumonoidea</taxon>
        <taxon>Braconidae</taxon>
        <taxon>Microgastrinae</taxon>
        <taxon>Cotesia</taxon>
    </lineage>
</organism>
<evidence type="ECO:0000259" key="10">
    <source>
        <dbReference type="PROSITE" id="PS50002"/>
    </source>
</evidence>
<reference evidence="12 13" key="1">
    <citation type="journal article" date="2021" name="J. Hered.">
        <title>A chromosome-level genome assembly of the parasitoid wasp, Cotesia glomerata (Hymenoptera: Braconidae).</title>
        <authorList>
            <person name="Pinto B.J."/>
            <person name="Weis J.J."/>
            <person name="Gamble T."/>
            <person name="Ode P.J."/>
            <person name="Paul R."/>
            <person name="Zaspel J.M."/>
        </authorList>
    </citation>
    <scope>NUCLEOTIDE SEQUENCE [LARGE SCALE GENOMIC DNA]</scope>
    <source>
        <strain evidence="12">CgM1</strain>
    </source>
</reference>
<dbReference type="GO" id="GO:0016192">
    <property type="term" value="P:vesicle-mediated transport"/>
    <property type="evidence" value="ECO:0007669"/>
    <property type="project" value="UniProtKB-ARBA"/>
</dbReference>
<keyword evidence="3" id="KW-0963">Cytoplasm</keyword>
<evidence type="ECO:0000256" key="3">
    <source>
        <dbReference type="ARBA" id="ARBA00022490"/>
    </source>
</evidence>
<proteinExistence type="predicted"/>
<name>A0AAV7IF63_COTGL</name>
<dbReference type="SUPFAM" id="SSF103657">
    <property type="entry name" value="BAR/IMD domain-like"/>
    <property type="match status" value="1"/>
</dbReference>
<feature type="region of interest" description="Disordered" evidence="9">
    <location>
        <begin position="806"/>
        <end position="844"/>
    </location>
</feature>
<comment type="subcellular location">
    <subcellularLocation>
        <location evidence="1">Cytoplasm</location>
        <location evidence="1">Cytoskeleton</location>
    </subcellularLocation>
</comment>